<feature type="region of interest" description="Disordered" evidence="1">
    <location>
        <begin position="1"/>
        <end position="37"/>
    </location>
</feature>
<dbReference type="GO" id="GO:0061578">
    <property type="term" value="F:K63-linked deubiquitinase activity"/>
    <property type="evidence" value="ECO:0007669"/>
    <property type="project" value="TreeGrafter"/>
</dbReference>
<dbReference type="Gene3D" id="3.90.70.80">
    <property type="match status" value="1"/>
</dbReference>
<proteinExistence type="predicted"/>
<evidence type="ECO:0000313" key="3">
    <source>
        <dbReference type="EMBL" id="KAG5683825.1"/>
    </source>
</evidence>
<dbReference type="InterPro" id="IPR050704">
    <property type="entry name" value="Peptidase_C85-like"/>
</dbReference>
<feature type="compositionally biased region" description="Polar residues" evidence="1">
    <location>
        <begin position="745"/>
        <end position="765"/>
    </location>
</feature>
<feature type="compositionally biased region" description="Basic and acidic residues" evidence="1">
    <location>
        <begin position="1"/>
        <end position="23"/>
    </location>
</feature>
<reference evidence="3" key="1">
    <citation type="submission" date="2021-03" db="EMBL/GenBank/DDBJ databases">
        <title>Chromosome level genome of the anhydrobiotic midge Polypedilum vanderplanki.</title>
        <authorList>
            <person name="Yoshida Y."/>
            <person name="Kikawada T."/>
            <person name="Gusev O."/>
        </authorList>
    </citation>
    <scope>NUCLEOTIDE SEQUENCE</scope>
    <source>
        <strain evidence="3">NIAS01</strain>
        <tissue evidence="3">Whole body or cell culture</tissue>
    </source>
</reference>
<feature type="compositionally biased region" description="Basic and acidic residues" evidence="1">
    <location>
        <begin position="693"/>
        <end position="713"/>
    </location>
</feature>
<comment type="caution">
    <text evidence="3">The sequence shown here is derived from an EMBL/GenBank/DDBJ whole genome shotgun (WGS) entry which is preliminary data.</text>
</comment>
<dbReference type="Proteomes" id="UP001107558">
    <property type="component" value="Chromosome 1"/>
</dbReference>
<dbReference type="PANTHER" id="PTHR12419:SF115">
    <property type="entry name" value="PROTEIN OVARIAN TUMOR LOCUS-RELATED"/>
    <property type="match status" value="1"/>
</dbReference>
<evidence type="ECO:0000259" key="2">
    <source>
        <dbReference type="PROSITE" id="PS50802"/>
    </source>
</evidence>
<dbReference type="PANTHER" id="PTHR12419">
    <property type="entry name" value="OTU DOMAIN CONTAINING PROTEIN"/>
    <property type="match status" value="1"/>
</dbReference>
<dbReference type="GO" id="GO:0016579">
    <property type="term" value="P:protein deubiquitination"/>
    <property type="evidence" value="ECO:0007669"/>
    <property type="project" value="TreeGrafter"/>
</dbReference>
<dbReference type="EMBL" id="JADBJN010000001">
    <property type="protein sequence ID" value="KAG5683825.1"/>
    <property type="molecule type" value="Genomic_DNA"/>
</dbReference>
<protein>
    <recommendedName>
        <fullName evidence="2">OTU domain-containing protein</fullName>
    </recommendedName>
</protein>
<feature type="region of interest" description="Disordered" evidence="1">
    <location>
        <begin position="742"/>
        <end position="780"/>
    </location>
</feature>
<dbReference type="InterPro" id="IPR049769">
    <property type="entry name" value="OTU_OTU"/>
</dbReference>
<feature type="compositionally biased region" description="Low complexity" evidence="1">
    <location>
        <begin position="766"/>
        <end position="780"/>
    </location>
</feature>
<feature type="compositionally biased region" description="Polar residues" evidence="1">
    <location>
        <begin position="979"/>
        <end position="991"/>
    </location>
</feature>
<dbReference type="GO" id="GO:0004843">
    <property type="term" value="F:cysteine-type deubiquitinase activity"/>
    <property type="evidence" value="ECO:0007669"/>
    <property type="project" value="TreeGrafter"/>
</dbReference>
<dbReference type="CDD" id="cd22753">
    <property type="entry name" value="OTU_ALG13-like"/>
    <property type="match status" value="1"/>
</dbReference>
<dbReference type="Pfam" id="PF02338">
    <property type="entry name" value="OTU"/>
    <property type="match status" value="1"/>
</dbReference>
<dbReference type="PROSITE" id="PS50802">
    <property type="entry name" value="OTU"/>
    <property type="match status" value="1"/>
</dbReference>
<name>A0A9J6CNK8_POLVA</name>
<feature type="region of interest" description="Disordered" evidence="1">
    <location>
        <begin position="629"/>
        <end position="729"/>
    </location>
</feature>
<dbReference type="InterPro" id="IPR003323">
    <property type="entry name" value="OTU_dom"/>
</dbReference>
<feature type="compositionally biased region" description="Polar residues" evidence="1">
    <location>
        <begin position="647"/>
        <end position="680"/>
    </location>
</feature>
<dbReference type="SUPFAM" id="SSF54001">
    <property type="entry name" value="Cysteine proteinases"/>
    <property type="match status" value="1"/>
</dbReference>
<dbReference type="InterPro" id="IPR038765">
    <property type="entry name" value="Papain-like_cys_pep_sf"/>
</dbReference>
<organism evidence="3 4">
    <name type="scientific">Polypedilum vanderplanki</name>
    <name type="common">Sleeping chironomid midge</name>
    <dbReference type="NCBI Taxonomy" id="319348"/>
    <lineage>
        <taxon>Eukaryota</taxon>
        <taxon>Metazoa</taxon>
        <taxon>Ecdysozoa</taxon>
        <taxon>Arthropoda</taxon>
        <taxon>Hexapoda</taxon>
        <taxon>Insecta</taxon>
        <taxon>Pterygota</taxon>
        <taxon>Neoptera</taxon>
        <taxon>Endopterygota</taxon>
        <taxon>Diptera</taxon>
        <taxon>Nematocera</taxon>
        <taxon>Chironomoidea</taxon>
        <taxon>Chironomidae</taxon>
        <taxon>Chironominae</taxon>
        <taxon>Polypedilum</taxon>
        <taxon>Polypedilum</taxon>
    </lineage>
</organism>
<gene>
    <name evidence="3" type="ORF">PVAND_013088</name>
</gene>
<keyword evidence="4" id="KW-1185">Reference proteome</keyword>
<evidence type="ECO:0000256" key="1">
    <source>
        <dbReference type="SAM" id="MobiDB-lite"/>
    </source>
</evidence>
<dbReference type="OrthoDB" id="10017659at2759"/>
<feature type="domain" description="OTU" evidence="2">
    <location>
        <begin position="49"/>
        <end position="177"/>
    </location>
</feature>
<accession>A0A9J6CNK8</accession>
<feature type="region of interest" description="Disordered" evidence="1">
    <location>
        <begin position="960"/>
        <end position="997"/>
    </location>
</feature>
<evidence type="ECO:0000313" key="4">
    <source>
        <dbReference type="Proteomes" id="UP001107558"/>
    </source>
</evidence>
<dbReference type="AlphaFoldDB" id="A0A9J6CNK8"/>
<sequence>MPEEKNLDKGKNCDKNNDEEQKKNIRRPFATGSKPGPDEIDHYLESKGLYRKHIARDASSLFRVVSEQVFDIQNYHDKVRQDCASFIEQNFKEYVQEVDKNIYNYCTQLRRNRTHGTLFDLKVMARMYKKNVLLYEPTKNYQTIERYYVKNDDYDNKSLMRVFYSEQDKHFDIVFTLEYTEQLADSQGVVYEILYKDVFKLPDVCYAVERMLHDPEGVTTIILEENPSKYMNATGEIISFDSPDKTNCVLKDPRTCHYHNQEDFEEVLEEHKDLVTVINRSDEPGRLKIYKPIDGFLHDQCKSCVRQLLDEKITPFPYKVAKALDRSIYRNTEFELWSENRKDQRLKWLDSNGLPIREPEDMYGNICEKKTTHTKITLNALDEILRGNAYEGKKRPFFYSIDELSDLNDNKIPFQFDTVACFPTHFNNSNYKKFNYQGRRRGGGTNYGNNRYEYHHNHNFGAEMNRDNFFHEQDPQAQQNFVDTYQYMPYEQFSPTAFHNQPGTHFYMQPAPYPVSYAVHPQAPANFVPNISFTAPPPQIQAIIPTPVQNSTSSFDSLNLIRENELSSNVNQTSQESVDPRANDLPLTDLPTLQFFYNLGIRYFSVGNSSVRNRLEVVANQLENLNINDSNRNELKTDAIPPPPANTPVSSKPQQGHLQQQGSNSSKYGGHSNNRFQNGNHIRRTYSNQNRENNYRENQNRDNRDSNWRDNRNRHTGSNGNPRKESGIQFNSNVKNLHKIESDTKSLSTSVQQQNSTGNADPQNNAQASGQLSTQQQQQQLVIQVPSPNSNVIPATSGISPILSAPIDANNTYEHVQGQWPQQSQVAVQSYCPFPGGPNIIPQPAPTVTYCYNENGELVPYQAQTPQQQQIFYGYPQTTPIYYQPTQNSMNHFYDDSGHADSSVHSYSAYPVYYAQPPPVYYPPTPASATHVMATPVFPVIQNNSQHNGVMSTTPVIVTPMTENNSDEIPESDQKNEGNGESNNVDNQNTDAAPKLN</sequence>